<evidence type="ECO:0000256" key="2">
    <source>
        <dbReference type="ARBA" id="ARBA00012438"/>
    </source>
</evidence>
<dbReference type="PANTHER" id="PTHR43711">
    <property type="entry name" value="TWO-COMPONENT HISTIDINE KINASE"/>
    <property type="match status" value="1"/>
</dbReference>
<dbReference type="InterPro" id="IPR005467">
    <property type="entry name" value="His_kinase_dom"/>
</dbReference>
<evidence type="ECO:0000256" key="4">
    <source>
        <dbReference type="ARBA" id="ARBA00022777"/>
    </source>
</evidence>
<keyword evidence="4 8" id="KW-0418">Kinase</keyword>
<dbReference type="EC" id="2.7.13.3" evidence="2"/>
<dbReference type="InterPro" id="IPR050736">
    <property type="entry name" value="Sensor_HK_Regulatory"/>
</dbReference>
<evidence type="ECO:0000313" key="8">
    <source>
        <dbReference type="EMBL" id="PRQ06741.1"/>
    </source>
</evidence>
<proteinExistence type="predicted"/>
<dbReference type="InterPro" id="IPR003661">
    <property type="entry name" value="HisK_dim/P_dom"/>
</dbReference>
<evidence type="ECO:0000256" key="5">
    <source>
        <dbReference type="ARBA" id="ARBA00023012"/>
    </source>
</evidence>
<feature type="transmembrane region" description="Helical" evidence="6">
    <location>
        <begin position="229"/>
        <end position="251"/>
    </location>
</feature>
<evidence type="ECO:0000256" key="3">
    <source>
        <dbReference type="ARBA" id="ARBA00022679"/>
    </source>
</evidence>
<dbReference type="Pfam" id="PF00512">
    <property type="entry name" value="HisKA"/>
    <property type="match status" value="1"/>
</dbReference>
<dbReference type="InterPro" id="IPR036097">
    <property type="entry name" value="HisK_dim/P_sf"/>
</dbReference>
<keyword evidence="6" id="KW-0812">Transmembrane</keyword>
<feature type="transmembrane region" description="Helical" evidence="6">
    <location>
        <begin position="355"/>
        <end position="375"/>
    </location>
</feature>
<feature type="transmembrane region" description="Helical" evidence="6">
    <location>
        <begin position="20"/>
        <end position="44"/>
    </location>
</feature>
<comment type="catalytic activity">
    <reaction evidence="1">
        <text>ATP + protein L-histidine = ADP + protein N-phospho-L-histidine.</text>
        <dbReference type="EC" id="2.7.13.3"/>
    </reaction>
</comment>
<name>A0A2S9YNR4_9BACT</name>
<evidence type="ECO:0000256" key="6">
    <source>
        <dbReference type="SAM" id="Phobius"/>
    </source>
</evidence>
<feature type="domain" description="Histidine kinase" evidence="7">
    <location>
        <begin position="452"/>
        <end position="675"/>
    </location>
</feature>
<dbReference type="SUPFAM" id="SSF55874">
    <property type="entry name" value="ATPase domain of HSP90 chaperone/DNA topoisomerase II/histidine kinase"/>
    <property type="match status" value="1"/>
</dbReference>
<dbReference type="AlphaFoldDB" id="A0A2S9YNR4"/>
<dbReference type="CDD" id="cd00082">
    <property type="entry name" value="HisKA"/>
    <property type="match status" value="1"/>
</dbReference>
<feature type="transmembrane region" description="Helical" evidence="6">
    <location>
        <begin position="184"/>
        <end position="208"/>
    </location>
</feature>
<dbReference type="Gene3D" id="1.10.287.130">
    <property type="match status" value="1"/>
</dbReference>
<dbReference type="SUPFAM" id="SSF47384">
    <property type="entry name" value="Homodimeric domain of signal transducing histidine kinase"/>
    <property type="match status" value="1"/>
</dbReference>
<keyword evidence="6" id="KW-0472">Membrane</keyword>
<dbReference type="GO" id="GO:0000155">
    <property type="term" value="F:phosphorelay sensor kinase activity"/>
    <property type="evidence" value="ECO:0007669"/>
    <property type="project" value="InterPro"/>
</dbReference>
<dbReference type="EMBL" id="PVNL01000069">
    <property type="protein sequence ID" value="PRQ06741.1"/>
    <property type="molecule type" value="Genomic_DNA"/>
</dbReference>
<dbReference type="Gene3D" id="3.30.565.10">
    <property type="entry name" value="Histidine kinase-like ATPase, C-terminal domain"/>
    <property type="match status" value="1"/>
</dbReference>
<feature type="transmembrane region" description="Helical" evidence="6">
    <location>
        <begin position="151"/>
        <end position="172"/>
    </location>
</feature>
<dbReference type="PANTHER" id="PTHR43711:SF26">
    <property type="entry name" value="SENSOR HISTIDINE KINASE RCSC"/>
    <property type="match status" value="1"/>
</dbReference>
<evidence type="ECO:0000313" key="9">
    <source>
        <dbReference type="Proteomes" id="UP000238823"/>
    </source>
</evidence>
<dbReference type="Proteomes" id="UP000238823">
    <property type="component" value="Unassembled WGS sequence"/>
</dbReference>
<dbReference type="PROSITE" id="PS50109">
    <property type="entry name" value="HIS_KIN"/>
    <property type="match status" value="1"/>
</dbReference>
<dbReference type="SMART" id="SM00388">
    <property type="entry name" value="HisKA"/>
    <property type="match status" value="1"/>
</dbReference>
<dbReference type="OrthoDB" id="9810730at2"/>
<organism evidence="8 9">
    <name type="scientific">Enhygromyxa salina</name>
    <dbReference type="NCBI Taxonomy" id="215803"/>
    <lineage>
        <taxon>Bacteria</taxon>
        <taxon>Pseudomonadati</taxon>
        <taxon>Myxococcota</taxon>
        <taxon>Polyangia</taxon>
        <taxon>Nannocystales</taxon>
        <taxon>Nannocystaceae</taxon>
        <taxon>Enhygromyxa</taxon>
    </lineage>
</organism>
<keyword evidence="6" id="KW-1133">Transmembrane helix</keyword>
<dbReference type="InterPro" id="IPR036890">
    <property type="entry name" value="HATPase_C_sf"/>
</dbReference>
<reference evidence="8 9" key="1">
    <citation type="submission" date="2018-03" db="EMBL/GenBank/DDBJ databases">
        <title>Draft Genome Sequences of the Obligatory Marine Myxobacteria Enhygromyxa salina SWB007.</title>
        <authorList>
            <person name="Poehlein A."/>
            <person name="Moghaddam J.A."/>
            <person name="Harms H."/>
            <person name="Alanjari M."/>
            <person name="Koenig G.M."/>
            <person name="Daniel R."/>
            <person name="Schaeberle T.F."/>
        </authorList>
    </citation>
    <scope>NUCLEOTIDE SEQUENCE [LARGE SCALE GENOMIC DNA]</scope>
    <source>
        <strain evidence="8 9">SWB007</strain>
    </source>
</reference>
<keyword evidence="3 8" id="KW-0808">Transferase</keyword>
<gene>
    <name evidence="8" type="primary">barA_1</name>
    <name evidence="8" type="ORF">ENSA7_36170</name>
</gene>
<evidence type="ECO:0000256" key="1">
    <source>
        <dbReference type="ARBA" id="ARBA00000085"/>
    </source>
</evidence>
<sequence>MSAPPPSPVFGRLAVEKRVVGLLAVLGTLHLGCLATWVTSSLEAHTFAALSRGPTLSLMVGLAVAALVANALHVSLRLPQTRWARHDGNPGPSPAPLGLAGAPSLLVWPLLAWRDRRARAQAVEARASRAADQPDHEVELGFRELLAMPRIAATSFAVWLTVATLAVAAVIARDTNVDTGTLTTLVALSLASLAPLVSLATSRIRAMLVPEYLAAPRPDPLALPNRRSLALRLGGPAGLALLGAVIVPVLAGALWTERVALIEAGEVAERASLSLLAIAQSGDQRAIDTMLAQHPDRGLLTPTERFGRVPEQLGDARGLVDLDQDGHVDHAISADDEVGIACVALAPRASTPLSAWLAIVALALITGYAALALLLRDVERDLGRASRQVAAVAGGEIPEPMAVETFATAELRGLVAAVDRLVSRITDANVHKYVLIEHGHEADRLKSQFLANMSHDLRSPLNSVLGFSELLTAGIEGELEAQQLEMLGTIHRTGKDLLQQIDDILDTAKIEAGRMELHREPTPPATLISRAIRRARVRIGQPIEFETSFAPGLPPAFADPYRTTQALENILLFAAEGLQNGTIEICCEAQRDASGGREIVIRVVSPRALVPLAELEQARRGFFRLPGHTGLGLGLPIATSIIELQGGNLSTEAGASSSLGSRAAMGFQLRLPALERRRVPSRPPGDSA</sequence>
<evidence type="ECO:0000259" key="7">
    <source>
        <dbReference type="PROSITE" id="PS50109"/>
    </source>
</evidence>
<comment type="caution">
    <text evidence="8">The sequence shown here is derived from an EMBL/GenBank/DDBJ whole genome shotgun (WGS) entry which is preliminary data.</text>
</comment>
<dbReference type="RefSeq" id="WP_106090586.1">
    <property type="nucleotide sequence ID" value="NZ_PVNL01000069.1"/>
</dbReference>
<protein>
    <recommendedName>
        <fullName evidence="2">histidine kinase</fullName>
        <ecNumber evidence="2">2.7.13.3</ecNumber>
    </recommendedName>
</protein>
<accession>A0A2S9YNR4</accession>
<feature type="transmembrane region" description="Helical" evidence="6">
    <location>
        <begin position="56"/>
        <end position="75"/>
    </location>
</feature>
<keyword evidence="5" id="KW-0902">Two-component regulatory system</keyword>